<protein>
    <submittedName>
        <fullName evidence="2">Uncharacterized protein</fullName>
    </submittedName>
</protein>
<dbReference type="RefSeq" id="WP_117490174.1">
    <property type="nucleotide sequence ID" value="NZ_QVIG01000001.1"/>
</dbReference>
<gene>
    <name evidence="2" type="ORF">DR950_33530</name>
</gene>
<keyword evidence="3" id="KW-1185">Reference proteome</keyword>
<comment type="caution">
    <text evidence="2">The sequence shown here is derived from an EMBL/GenBank/DDBJ whole genome shotgun (WGS) entry which is preliminary data.</text>
</comment>
<name>A0A373A1I0_9ACTN</name>
<sequence>MTTGTPSDRQQLNEDWLRSRRWDIRYPNGEPVTTLDGLAQVLRVDRQEAARRVLAQPFGKAAPQQLRDEAEQEDDSDGTA</sequence>
<dbReference type="EMBL" id="QVIG01000001">
    <property type="protein sequence ID" value="RGD62008.1"/>
    <property type="molecule type" value="Genomic_DNA"/>
</dbReference>
<dbReference type="Proteomes" id="UP000263377">
    <property type="component" value="Unassembled WGS sequence"/>
</dbReference>
<evidence type="ECO:0000313" key="2">
    <source>
        <dbReference type="EMBL" id="RGD62008.1"/>
    </source>
</evidence>
<evidence type="ECO:0000256" key="1">
    <source>
        <dbReference type="SAM" id="MobiDB-lite"/>
    </source>
</evidence>
<feature type="compositionally biased region" description="Acidic residues" evidence="1">
    <location>
        <begin position="70"/>
        <end position="80"/>
    </location>
</feature>
<feature type="region of interest" description="Disordered" evidence="1">
    <location>
        <begin position="55"/>
        <end position="80"/>
    </location>
</feature>
<reference evidence="2 3" key="1">
    <citation type="submission" date="2018-08" db="EMBL/GenBank/DDBJ databases">
        <title>Diversity &amp; Physiological Properties of Lignin-Decomposing Actinobacteria from Soil.</title>
        <authorList>
            <person name="Roh S.G."/>
            <person name="Kim S.B."/>
        </authorList>
    </citation>
    <scope>NUCLEOTIDE SEQUENCE [LARGE SCALE GENOMIC DNA]</scope>
    <source>
        <strain evidence="2 3">MMS17-GH009</strain>
    </source>
</reference>
<dbReference type="AlphaFoldDB" id="A0A373A1I0"/>
<proteinExistence type="predicted"/>
<evidence type="ECO:0000313" key="3">
    <source>
        <dbReference type="Proteomes" id="UP000263377"/>
    </source>
</evidence>
<accession>A0A373A1I0</accession>
<organism evidence="2 3">
    <name type="scientific">Kitasatospora xanthocidica</name>
    <dbReference type="NCBI Taxonomy" id="83382"/>
    <lineage>
        <taxon>Bacteria</taxon>
        <taxon>Bacillati</taxon>
        <taxon>Actinomycetota</taxon>
        <taxon>Actinomycetes</taxon>
        <taxon>Kitasatosporales</taxon>
        <taxon>Streptomycetaceae</taxon>
        <taxon>Kitasatospora</taxon>
    </lineage>
</organism>